<evidence type="ECO:0000313" key="2">
    <source>
        <dbReference type="EMBL" id="CAH1271830.1"/>
    </source>
</evidence>
<sequence>MRLPCVAPVLVLLLACTHTGCALKCPWCTYERTRADCLEQTQFRDKGEGWKNRCDTKAACDAGKAANPAACKLEDSVFSCVSCCDEDGCVGGAAETKISLPAMAAAAFLVIAKTAMLL</sequence>
<dbReference type="AlphaFoldDB" id="A0A8K0A9I1"/>
<accession>A0A8K0A9I1</accession>
<dbReference type="PROSITE" id="PS51257">
    <property type="entry name" value="PROKAR_LIPOPROTEIN"/>
    <property type="match status" value="1"/>
</dbReference>
<evidence type="ECO:0000313" key="3">
    <source>
        <dbReference type="Proteomes" id="UP000838412"/>
    </source>
</evidence>
<proteinExistence type="predicted"/>
<dbReference type="Proteomes" id="UP000838412">
    <property type="component" value="Chromosome 8"/>
</dbReference>
<feature type="signal peptide" evidence="1">
    <location>
        <begin position="1"/>
        <end position="22"/>
    </location>
</feature>
<reference evidence="2" key="1">
    <citation type="submission" date="2022-01" db="EMBL/GenBank/DDBJ databases">
        <authorList>
            <person name="Braso-Vives M."/>
        </authorList>
    </citation>
    <scope>NUCLEOTIDE SEQUENCE</scope>
</reference>
<protein>
    <submittedName>
        <fullName evidence="2">Hypp4718 protein</fullName>
    </submittedName>
</protein>
<name>A0A8K0A9I1_BRALA</name>
<dbReference type="EMBL" id="OV696693">
    <property type="protein sequence ID" value="CAH1271830.1"/>
    <property type="molecule type" value="Genomic_DNA"/>
</dbReference>
<keyword evidence="1" id="KW-0732">Signal</keyword>
<evidence type="ECO:0000256" key="1">
    <source>
        <dbReference type="SAM" id="SignalP"/>
    </source>
</evidence>
<keyword evidence="3" id="KW-1185">Reference proteome</keyword>
<organism evidence="2 3">
    <name type="scientific">Branchiostoma lanceolatum</name>
    <name type="common">Common lancelet</name>
    <name type="synonym">Amphioxus lanceolatum</name>
    <dbReference type="NCBI Taxonomy" id="7740"/>
    <lineage>
        <taxon>Eukaryota</taxon>
        <taxon>Metazoa</taxon>
        <taxon>Chordata</taxon>
        <taxon>Cephalochordata</taxon>
        <taxon>Leptocardii</taxon>
        <taxon>Amphioxiformes</taxon>
        <taxon>Branchiostomatidae</taxon>
        <taxon>Branchiostoma</taxon>
    </lineage>
</organism>
<gene>
    <name evidence="2" type="primary">Hypp4718</name>
    <name evidence="2" type="ORF">BLAG_LOCUS23685</name>
</gene>
<feature type="chain" id="PRO_5035441128" evidence="1">
    <location>
        <begin position="23"/>
        <end position="118"/>
    </location>
</feature>
<dbReference type="OrthoDB" id="10380923at2759"/>